<protein>
    <submittedName>
        <fullName evidence="2">Uncharacterized protein</fullName>
    </submittedName>
</protein>
<reference evidence="2 3" key="1">
    <citation type="journal article" date="2010" name="Science">
        <title>Genomic comparison of the ants Camponotus floridanus and Harpegnathos saltator.</title>
        <authorList>
            <person name="Bonasio R."/>
            <person name="Zhang G."/>
            <person name="Ye C."/>
            <person name="Mutti N.S."/>
            <person name="Fang X."/>
            <person name="Qin N."/>
            <person name="Donahue G."/>
            <person name="Yang P."/>
            <person name="Li Q."/>
            <person name="Li C."/>
            <person name="Zhang P."/>
            <person name="Huang Z."/>
            <person name="Berger S.L."/>
            <person name="Reinberg D."/>
            <person name="Wang J."/>
            <person name="Liebig J."/>
        </authorList>
    </citation>
    <scope>NUCLEOTIDE SEQUENCE [LARGE SCALE GENOMIC DNA]</scope>
    <source>
        <strain evidence="2 3">R22 G/1</strain>
    </source>
</reference>
<feature type="region of interest" description="Disordered" evidence="1">
    <location>
        <begin position="36"/>
        <end position="90"/>
    </location>
</feature>
<dbReference type="Proteomes" id="UP000008237">
    <property type="component" value="Unassembled WGS sequence"/>
</dbReference>
<dbReference type="EMBL" id="GL447147">
    <property type="protein sequence ID" value="EFN86882.1"/>
    <property type="molecule type" value="Genomic_DNA"/>
</dbReference>
<dbReference type="AlphaFoldDB" id="E2BBP8"/>
<keyword evidence="3" id="KW-1185">Reference proteome</keyword>
<proteinExistence type="predicted"/>
<evidence type="ECO:0000313" key="3">
    <source>
        <dbReference type="Proteomes" id="UP000008237"/>
    </source>
</evidence>
<name>E2BBP8_HARSA</name>
<accession>E2BBP8</accession>
<gene>
    <name evidence="2" type="ORF">EAI_05007</name>
</gene>
<dbReference type="InParanoid" id="E2BBP8"/>
<evidence type="ECO:0000313" key="2">
    <source>
        <dbReference type="EMBL" id="EFN86882.1"/>
    </source>
</evidence>
<sequence>MAPWCISNQSASPTELPICGKNVACNFDLKQKNQKATQKWEDLFPGEEFPPAEDEESSAGETPLRNAREGRVSGGRQGRHQWGLPPVPRPAAEAEREWDLAERALDGIDYIGIVRVDPSLRAAKGYGKPLEALNEHFRENLLCIKEALDDYKRQAREGDPDGRLGALEIQVRGLKSEIAPIGRLLEKLLPPAAAAAAGSGAHGICRCGSGLEVLEALAPGLMGKTYRNLMLISYTRAILQAFSFFIKLVSLHLLQSTSCASFLSRAASAPLPSRNSLRIVIISEYFALLADIDF</sequence>
<evidence type="ECO:0000256" key="1">
    <source>
        <dbReference type="SAM" id="MobiDB-lite"/>
    </source>
</evidence>
<organism evidence="3">
    <name type="scientific">Harpegnathos saltator</name>
    <name type="common">Jerdon's jumping ant</name>
    <dbReference type="NCBI Taxonomy" id="610380"/>
    <lineage>
        <taxon>Eukaryota</taxon>
        <taxon>Metazoa</taxon>
        <taxon>Ecdysozoa</taxon>
        <taxon>Arthropoda</taxon>
        <taxon>Hexapoda</taxon>
        <taxon>Insecta</taxon>
        <taxon>Pterygota</taxon>
        <taxon>Neoptera</taxon>
        <taxon>Endopterygota</taxon>
        <taxon>Hymenoptera</taxon>
        <taxon>Apocrita</taxon>
        <taxon>Aculeata</taxon>
        <taxon>Formicoidea</taxon>
        <taxon>Formicidae</taxon>
        <taxon>Ponerinae</taxon>
        <taxon>Ponerini</taxon>
        <taxon>Harpegnathos</taxon>
    </lineage>
</organism>